<feature type="transmembrane region" description="Helical" evidence="8">
    <location>
        <begin position="196"/>
        <end position="219"/>
    </location>
</feature>
<feature type="transmembrane region" description="Helical" evidence="8">
    <location>
        <begin position="67"/>
        <end position="87"/>
    </location>
</feature>
<keyword evidence="4" id="KW-1003">Cell membrane</keyword>
<feature type="transmembrane region" description="Helical" evidence="8">
    <location>
        <begin position="154"/>
        <end position="175"/>
    </location>
</feature>
<dbReference type="GO" id="GO:0005886">
    <property type="term" value="C:plasma membrane"/>
    <property type="evidence" value="ECO:0007669"/>
    <property type="project" value="UniProtKB-SubCell"/>
</dbReference>
<dbReference type="GO" id="GO:0022857">
    <property type="term" value="F:transmembrane transporter activity"/>
    <property type="evidence" value="ECO:0007669"/>
    <property type="project" value="InterPro"/>
</dbReference>
<evidence type="ECO:0000256" key="1">
    <source>
        <dbReference type="ARBA" id="ARBA00004651"/>
    </source>
</evidence>
<dbReference type="CDD" id="cd06550">
    <property type="entry name" value="TM_ABC_iron-siderophores_like"/>
    <property type="match status" value="1"/>
</dbReference>
<evidence type="ECO:0000256" key="8">
    <source>
        <dbReference type="SAM" id="Phobius"/>
    </source>
</evidence>
<dbReference type="Proteomes" id="UP000683139">
    <property type="component" value="Unassembled WGS sequence"/>
</dbReference>
<dbReference type="InterPro" id="IPR000522">
    <property type="entry name" value="ABC_transptr_permease_BtuC"/>
</dbReference>
<feature type="transmembrane region" description="Helical" evidence="8">
    <location>
        <begin position="312"/>
        <end position="330"/>
    </location>
</feature>
<reference evidence="9" key="1">
    <citation type="submission" date="2021-03" db="EMBL/GenBank/DDBJ databases">
        <title>Antimicrobial resistance genes in bacteria isolated from Japanese honey, and their potential for conferring macrolide and lincosamide resistance in the American foulbrood pathogen Paenibacillus larvae.</title>
        <authorList>
            <person name="Okamoto M."/>
            <person name="Kumagai M."/>
            <person name="Kanamori H."/>
            <person name="Takamatsu D."/>
        </authorList>
    </citation>
    <scope>NUCLEOTIDE SEQUENCE</scope>
    <source>
        <strain evidence="9">J40TS1</strain>
    </source>
</reference>
<keyword evidence="7 8" id="KW-0472">Membrane</keyword>
<evidence type="ECO:0000313" key="10">
    <source>
        <dbReference type="Proteomes" id="UP000683139"/>
    </source>
</evidence>
<accession>A0A919YQD9</accession>
<dbReference type="SUPFAM" id="SSF81345">
    <property type="entry name" value="ABC transporter involved in vitamin B12 uptake, BtuC"/>
    <property type="match status" value="1"/>
</dbReference>
<evidence type="ECO:0000256" key="7">
    <source>
        <dbReference type="ARBA" id="ARBA00023136"/>
    </source>
</evidence>
<proteinExistence type="inferred from homology"/>
<comment type="caution">
    <text evidence="9">The sequence shown here is derived from an EMBL/GenBank/DDBJ whole genome shotgun (WGS) entry which is preliminary data.</text>
</comment>
<dbReference type="AlphaFoldDB" id="A0A919YQD9"/>
<keyword evidence="3" id="KW-0813">Transport</keyword>
<evidence type="ECO:0000256" key="2">
    <source>
        <dbReference type="ARBA" id="ARBA00007935"/>
    </source>
</evidence>
<dbReference type="Gene3D" id="1.10.3470.10">
    <property type="entry name" value="ABC transporter involved in vitamin B12 uptake, BtuC"/>
    <property type="match status" value="1"/>
</dbReference>
<evidence type="ECO:0000256" key="4">
    <source>
        <dbReference type="ARBA" id="ARBA00022475"/>
    </source>
</evidence>
<feature type="transmembrane region" description="Helical" evidence="8">
    <location>
        <begin position="239"/>
        <end position="272"/>
    </location>
</feature>
<keyword evidence="10" id="KW-1185">Reference proteome</keyword>
<keyword evidence="6 8" id="KW-1133">Transmembrane helix</keyword>
<dbReference type="InterPro" id="IPR037294">
    <property type="entry name" value="ABC_BtuC-like"/>
</dbReference>
<evidence type="ECO:0000256" key="3">
    <source>
        <dbReference type="ARBA" id="ARBA00022448"/>
    </source>
</evidence>
<comment type="similarity">
    <text evidence="2">Belongs to the binding-protein-dependent transport system permease family. FecCD subfamily.</text>
</comment>
<feature type="transmembrane region" description="Helical" evidence="8">
    <location>
        <begin position="93"/>
        <end position="115"/>
    </location>
</feature>
<dbReference type="PANTHER" id="PTHR30472">
    <property type="entry name" value="FERRIC ENTEROBACTIN TRANSPORT SYSTEM PERMEASE PROTEIN"/>
    <property type="match status" value="1"/>
</dbReference>
<keyword evidence="5 8" id="KW-0812">Transmembrane</keyword>
<dbReference type="PANTHER" id="PTHR30472:SF1">
    <property type="entry name" value="FE(3+) DICITRATE TRANSPORT SYSTEM PERMEASE PROTEIN FECC-RELATED"/>
    <property type="match status" value="1"/>
</dbReference>
<feature type="transmembrane region" description="Helical" evidence="8">
    <location>
        <begin position="124"/>
        <end position="142"/>
    </location>
</feature>
<name>A0A919YQD9_9BACL</name>
<gene>
    <name evidence="9" type="primary">yfiZ</name>
    <name evidence="9" type="ORF">J40TS1_20210</name>
</gene>
<feature type="transmembrane region" description="Helical" evidence="8">
    <location>
        <begin position="12"/>
        <end position="35"/>
    </location>
</feature>
<evidence type="ECO:0000256" key="6">
    <source>
        <dbReference type="ARBA" id="ARBA00022989"/>
    </source>
</evidence>
<dbReference type="GO" id="GO:0033214">
    <property type="term" value="P:siderophore-iron import into cell"/>
    <property type="evidence" value="ECO:0007669"/>
    <property type="project" value="TreeGrafter"/>
</dbReference>
<dbReference type="FunFam" id="1.10.3470.10:FF:000001">
    <property type="entry name" value="Vitamin B12 ABC transporter permease BtuC"/>
    <property type="match status" value="1"/>
</dbReference>
<organism evidence="9 10">
    <name type="scientific">Paenibacillus montaniterrae</name>
    <dbReference type="NCBI Taxonomy" id="429341"/>
    <lineage>
        <taxon>Bacteria</taxon>
        <taxon>Bacillati</taxon>
        <taxon>Bacillota</taxon>
        <taxon>Bacilli</taxon>
        <taxon>Bacillales</taxon>
        <taxon>Paenibacillaceae</taxon>
        <taxon>Paenibacillus</taxon>
    </lineage>
</organism>
<comment type="subcellular location">
    <subcellularLocation>
        <location evidence="1">Cell membrane</location>
        <topology evidence="1">Multi-pass membrane protein</topology>
    </subcellularLocation>
</comment>
<dbReference type="EMBL" id="BOSE01000003">
    <property type="protein sequence ID" value="GIP16379.1"/>
    <property type="molecule type" value="Genomic_DNA"/>
</dbReference>
<evidence type="ECO:0000313" key="9">
    <source>
        <dbReference type="EMBL" id="GIP16379.1"/>
    </source>
</evidence>
<evidence type="ECO:0000256" key="5">
    <source>
        <dbReference type="ARBA" id="ARBA00022692"/>
    </source>
</evidence>
<dbReference type="Pfam" id="PF01032">
    <property type="entry name" value="FecCD"/>
    <property type="match status" value="1"/>
</dbReference>
<protein>
    <submittedName>
        <fullName evidence="9">Siderophore transport system permease protein YfiZ</fullName>
    </submittedName>
</protein>
<sequence length="336" mass="34820">MMDYKAKSKGRLLVWLILLTVGLLASMLASVLFGLHTFGVNDVWRAYTAFDGSNEQLIITTTRVPRALIAAVVGGSLAVAGAIMQALTRNILASPSIFGINSGASLFVVAALAFWGSSLGLSDLIWFALAGAGAAAVIVYMLGSEAGRVEPSRLALAGAALAAFATSMTSGLILINKQSLEDALFWMIGSVSGRSIDHLLLVLPYIGVGAVCCLFLPNALNIMALGEESAQGLGLRTKYAQLLAVAVVILLAGSAVSAAGPIAFIGLIVPHLCRAWTGNDHRLLLPYCAVGGAMLLVAADTASRFVIPGKEVPVGIATVLLGVPFLIKVARGRRHG</sequence>